<dbReference type="Proteomes" id="UP000762676">
    <property type="component" value="Unassembled WGS sequence"/>
</dbReference>
<evidence type="ECO:0000313" key="1">
    <source>
        <dbReference type="EMBL" id="GFR67504.1"/>
    </source>
</evidence>
<keyword evidence="2" id="KW-1185">Reference proteome</keyword>
<comment type="caution">
    <text evidence="1">The sequence shown here is derived from an EMBL/GenBank/DDBJ whole genome shotgun (WGS) entry which is preliminary data.</text>
</comment>
<evidence type="ECO:0000313" key="2">
    <source>
        <dbReference type="Proteomes" id="UP000762676"/>
    </source>
</evidence>
<name>A0AAV4F3B1_9GAST</name>
<proteinExistence type="predicted"/>
<dbReference type="AlphaFoldDB" id="A0AAV4F3B1"/>
<reference evidence="1 2" key="1">
    <citation type="journal article" date="2021" name="Elife">
        <title>Chloroplast acquisition without the gene transfer in kleptoplastic sea slugs, Plakobranchus ocellatus.</title>
        <authorList>
            <person name="Maeda T."/>
            <person name="Takahashi S."/>
            <person name="Yoshida T."/>
            <person name="Shimamura S."/>
            <person name="Takaki Y."/>
            <person name="Nagai Y."/>
            <person name="Toyoda A."/>
            <person name="Suzuki Y."/>
            <person name="Arimoto A."/>
            <person name="Ishii H."/>
            <person name="Satoh N."/>
            <person name="Nishiyama T."/>
            <person name="Hasebe M."/>
            <person name="Maruyama T."/>
            <person name="Minagawa J."/>
            <person name="Obokata J."/>
            <person name="Shigenobu S."/>
        </authorList>
    </citation>
    <scope>NUCLEOTIDE SEQUENCE [LARGE SCALE GENOMIC DNA]</scope>
</reference>
<protein>
    <submittedName>
        <fullName evidence="1">Uncharacterized protein</fullName>
    </submittedName>
</protein>
<dbReference type="EMBL" id="BMAT01011149">
    <property type="protein sequence ID" value="GFR67504.1"/>
    <property type="molecule type" value="Genomic_DNA"/>
</dbReference>
<accession>A0AAV4F3B1</accession>
<gene>
    <name evidence="1" type="ORF">ElyMa_005584800</name>
</gene>
<sequence>MSCPVKIPKHSIPSLKLLEASGTVCYGMNNLSLPWYLRLFPLARPAGVENHCNGLDLCLNLSPQHFHQQGIKWYTSCFWRALPRRFDHNTDHCTCPIRTMGPHARRELSREALWQVVNRSDSDQR</sequence>
<organism evidence="1 2">
    <name type="scientific">Elysia marginata</name>
    <dbReference type="NCBI Taxonomy" id="1093978"/>
    <lineage>
        <taxon>Eukaryota</taxon>
        <taxon>Metazoa</taxon>
        <taxon>Spiralia</taxon>
        <taxon>Lophotrochozoa</taxon>
        <taxon>Mollusca</taxon>
        <taxon>Gastropoda</taxon>
        <taxon>Heterobranchia</taxon>
        <taxon>Euthyneura</taxon>
        <taxon>Panpulmonata</taxon>
        <taxon>Sacoglossa</taxon>
        <taxon>Placobranchoidea</taxon>
        <taxon>Plakobranchidae</taxon>
        <taxon>Elysia</taxon>
    </lineage>
</organism>